<reference evidence="2 3" key="1">
    <citation type="submission" date="2018-12" db="EMBL/GenBank/DDBJ databases">
        <authorList>
            <person name="Sun L."/>
            <person name="Chen Z."/>
        </authorList>
    </citation>
    <scope>NUCLEOTIDE SEQUENCE [LARGE SCALE GENOMIC DNA]</scope>
    <source>
        <strain evidence="2 3">DSM 15890</strain>
    </source>
</reference>
<keyword evidence="1" id="KW-0812">Transmembrane</keyword>
<feature type="transmembrane region" description="Helical" evidence="1">
    <location>
        <begin position="209"/>
        <end position="229"/>
    </location>
</feature>
<sequence>MDTWKNAWFIFKKDLRMDRLHLIGNIIFMIYIGISISTMIEFRNETERVLQPFSDFMMLLVIPLTGFFFSRRSFSYIKEDCYTGMLHYYRALPIAIGTIMKARIIQLVTALIFNGIIFYPLLYIMSNELRDNLNIGQYIVFILTWNGFALLMNGAYIYFELLKKGRTYFWMTTSVVLSVAVITVVLRVVNTNLVMLTVDYTSRFSFLSPLMWGSLIIGCAGFTVLLKATERKLAIRDLK</sequence>
<feature type="transmembrane region" description="Helical" evidence="1">
    <location>
        <begin position="168"/>
        <end position="189"/>
    </location>
</feature>
<dbReference type="AlphaFoldDB" id="A0A3S1DVS9"/>
<evidence type="ECO:0008006" key="4">
    <source>
        <dbReference type="Google" id="ProtNLM"/>
    </source>
</evidence>
<feature type="transmembrane region" description="Helical" evidence="1">
    <location>
        <begin position="52"/>
        <end position="69"/>
    </location>
</feature>
<organism evidence="2 3">
    <name type="scientific">Paenibacillus anaericanus</name>
    <dbReference type="NCBI Taxonomy" id="170367"/>
    <lineage>
        <taxon>Bacteria</taxon>
        <taxon>Bacillati</taxon>
        <taxon>Bacillota</taxon>
        <taxon>Bacilli</taxon>
        <taxon>Bacillales</taxon>
        <taxon>Paenibacillaceae</taxon>
        <taxon>Paenibacillus</taxon>
    </lineage>
</organism>
<evidence type="ECO:0000313" key="2">
    <source>
        <dbReference type="EMBL" id="RUT48475.1"/>
    </source>
</evidence>
<name>A0A3S1DVS9_9BACL</name>
<dbReference type="EMBL" id="RZNY01000001">
    <property type="protein sequence ID" value="RUT48475.1"/>
    <property type="molecule type" value="Genomic_DNA"/>
</dbReference>
<evidence type="ECO:0000313" key="3">
    <source>
        <dbReference type="Proteomes" id="UP000279446"/>
    </source>
</evidence>
<feature type="transmembrane region" description="Helical" evidence="1">
    <location>
        <begin position="138"/>
        <end position="159"/>
    </location>
</feature>
<feature type="transmembrane region" description="Helical" evidence="1">
    <location>
        <begin position="20"/>
        <end position="40"/>
    </location>
</feature>
<dbReference type="Proteomes" id="UP000279446">
    <property type="component" value="Unassembled WGS sequence"/>
</dbReference>
<comment type="caution">
    <text evidence="2">The sequence shown here is derived from an EMBL/GenBank/DDBJ whole genome shotgun (WGS) entry which is preliminary data.</text>
</comment>
<dbReference type="RefSeq" id="WP_127190070.1">
    <property type="nucleotide sequence ID" value="NZ_RZNY01000001.1"/>
</dbReference>
<accession>A0A3S1DVS9</accession>
<proteinExistence type="predicted"/>
<keyword evidence="1" id="KW-0472">Membrane</keyword>
<dbReference type="OrthoDB" id="2678055at2"/>
<evidence type="ECO:0000256" key="1">
    <source>
        <dbReference type="SAM" id="Phobius"/>
    </source>
</evidence>
<keyword evidence="3" id="KW-1185">Reference proteome</keyword>
<gene>
    <name evidence="2" type="ORF">EJP82_00560</name>
</gene>
<protein>
    <recommendedName>
        <fullName evidence="4">ABC transporter permease</fullName>
    </recommendedName>
</protein>
<keyword evidence="1" id="KW-1133">Transmembrane helix</keyword>
<feature type="transmembrane region" description="Helical" evidence="1">
    <location>
        <begin position="104"/>
        <end position="126"/>
    </location>
</feature>